<accession>A0A371HG66</accession>
<organism evidence="2 3">
    <name type="scientific">Mucuna pruriens</name>
    <name type="common">Velvet bean</name>
    <name type="synonym">Dolichos pruriens</name>
    <dbReference type="NCBI Taxonomy" id="157652"/>
    <lineage>
        <taxon>Eukaryota</taxon>
        <taxon>Viridiplantae</taxon>
        <taxon>Streptophyta</taxon>
        <taxon>Embryophyta</taxon>
        <taxon>Tracheophyta</taxon>
        <taxon>Spermatophyta</taxon>
        <taxon>Magnoliopsida</taxon>
        <taxon>eudicotyledons</taxon>
        <taxon>Gunneridae</taxon>
        <taxon>Pentapetalae</taxon>
        <taxon>rosids</taxon>
        <taxon>fabids</taxon>
        <taxon>Fabales</taxon>
        <taxon>Fabaceae</taxon>
        <taxon>Papilionoideae</taxon>
        <taxon>50 kb inversion clade</taxon>
        <taxon>NPAAA clade</taxon>
        <taxon>indigoferoid/millettioid clade</taxon>
        <taxon>Phaseoleae</taxon>
        <taxon>Mucuna</taxon>
    </lineage>
</organism>
<gene>
    <name evidence="2" type="ORF">CR513_14914</name>
</gene>
<dbReference type="AlphaFoldDB" id="A0A371HG66"/>
<comment type="caution">
    <text evidence="2">The sequence shown here is derived from an EMBL/GenBank/DDBJ whole genome shotgun (WGS) entry which is preliminary data.</text>
</comment>
<proteinExistence type="predicted"/>
<sequence>MFSHPPLNTNWAALFKEACSIDLITLSPAPKRRLAHGANKTKYCCYHQNYDHTTEEFLTLRDKIEELIHANALPEENKCLRGNGRLDESKRCGVKAPQDSKAPSTP</sequence>
<dbReference type="OrthoDB" id="1752268at2759"/>
<reference evidence="2" key="1">
    <citation type="submission" date="2018-05" db="EMBL/GenBank/DDBJ databases">
        <title>Draft genome of Mucuna pruriens seed.</title>
        <authorList>
            <person name="Nnadi N.E."/>
            <person name="Vos R."/>
            <person name="Hasami M.H."/>
            <person name="Devisetty U.K."/>
            <person name="Aguiy J.C."/>
        </authorList>
    </citation>
    <scope>NUCLEOTIDE SEQUENCE [LARGE SCALE GENOMIC DNA]</scope>
    <source>
        <strain evidence="2">JCA_2017</strain>
    </source>
</reference>
<dbReference type="EMBL" id="QJKJ01002702">
    <property type="protein sequence ID" value="RDY01722.1"/>
    <property type="molecule type" value="Genomic_DNA"/>
</dbReference>
<keyword evidence="3" id="KW-1185">Reference proteome</keyword>
<feature type="region of interest" description="Disordered" evidence="1">
    <location>
        <begin position="80"/>
        <end position="106"/>
    </location>
</feature>
<evidence type="ECO:0000256" key="1">
    <source>
        <dbReference type="SAM" id="MobiDB-lite"/>
    </source>
</evidence>
<evidence type="ECO:0000313" key="2">
    <source>
        <dbReference type="EMBL" id="RDY01722.1"/>
    </source>
</evidence>
<feature type="compositionally biased region" description="Basic and acidic residues" evidence="1">
    <location>
        <begin position="80"/>
        <end position="91"/>
    </location>
</feature>
<dbReference type="Proteomes" id="UP000257109">
    <property type="component" value="Unassembled WGS sequence"/>
</dbReference>
<evidence type="ECO:0000313" key="3">
    <source>
        <dbReference type="Proteomes" id="UP000257109"/>
    </source>
</evidence>
<name>A0A371HG66_MUCPR</name>
<protein>
    <submittedName>
        <fullName evidence="2">Uncharacterized protein</fullName>
    </submittedName>
</protein>
<feature type="non-terminal residue" evidence="2">
    <location>
        <position position="1"/>
    </location>
</feature>